<dbReference type="KEGG" id="palr:HGI30_21085"/>
<evidence type="ECO:0000256" key="4">
    <source>
        <dbReference type="ARBA" id="ARBA00023186"/>
    </source>
</evidence>
<evidence type="ECO:0000256" key="5">
    <source>
        <dbReference type="ARBA" id="ARBA00093765"/>
    </source>
</evidence>
<comment type="function">
    <text evidence="5">May act as an export chaperone for the filament capping protein FliD.</text>
</comment>
<evidence type="ECO:0000256" key="3">
    <source>
        <dbReference type="ARBA" id="ARBA00022795"/>
    </source>
</evidence>
<sequence length="127" mass="14333">MEADRVAFFHSKAGMNESASLTSELKRLATATDSLLSRASVADYEEFVALIDLREETLQRLYDGAEASVEDRAIIRGLQAHDQLLLHHMSRLKTEAAETLLRIQQSRQGRNAYEGYGAQSFFIDKRN</sequence>
<keyword evidence="9" id="KW-1185">Reference proteome</keyword>
<comment type="subcellular location">
    <subcellularLocation>
        <location evidence="1">Cytoplasm</location>
        <location evidence="1">Cytosol</location>
    </subcellularLocation>
</comment>
<dbReference type="RefSeq" id="WP_168909302.1">
    <property type="nucleotide sequence ID" value="NZ_CP051428.1"/>
</dbReference>
<keyword evidence="2" id="KW-0963">Cytoplasm</keyword>
<accession>A0A6H2H268</accession>
<evidence type="ECO:0000256" key="7">
    <source>
        <dbReference type="ARBA" id="ARBA00093797"/>
    </source>
</evidence>
<evidence type="ECO:0000313" key="8">
    <source>
        <dbReference type="EMBL" id="QJC53770.1"/>
    </source>
</evidence>
<evidence type="ECO:0000256" key="1">
    <source>
        <dbReference type="ARBA" id="ARBA00004514"/>
    </source>
</evidence>
<evidence type="ECO:0000256" key="2">
    <source>
        <dbReference type="ARBA" id="ARBA00022490"/>
    </source>
</evidence>
<comment type="similarity">
    <text evidence="6">Belongs to the bacillales FliT family.</text>
</comment>
<dbReference type="Proteomes" id="UP000502136">
    <property type="component" value="Chromosome"/>
</dbReference>
<dbReference type="Pfam" id="PF05400">
    <property type="entry name" value="FliT"/>
    <property type="match status" value="1"/>
</dbReference>
<keyword evidence="3" id="KW-1005">Bacterial flagellum biogenesis</keyword>
<reference evidence="8 9" key="1">
    <citation type="submission" date="2020-04" db="EMBL/GenBank/DDBJ databases">
        <title>Novel Paenibacillus strain UniB2 isolated from commercial digestive syrup.</title>
        <authorList>
            <person name="Thorat V."/>
            <person name="Kirdat K."/>
            <person name="Tiwarekar B."/>
            <person name="Yadav A."/>
        </authorList>
    </citation>
    <scope>NUCLEOTIDE SEQUENCE [LARGE SCALE GENOMIC DNA]</scope>
    <source>
        <strain evidence="8 9">UniB2</strain>
    </source>
</reference>
<name>A0A6H2H268_9BACL</name>
<gene>
    <name evidence="8" type="ORF">HGI30_21085</name>
</gene>
<keyword evidence="4" id="KW-0143">Chaperone</keyword>
<dbReference type="InterPro" id="IPR008622">
    <property type="entry name" value="FliT"/>
</dbReference>
<evidence type="ECO:0000313" key="9">
    <source>
        <dbReference type="Proteomes" id="UP000502136"/>
    </source>
</evidence>
<dbReference type="EMBL" id="CP051428">
    <property type="protein sequence ID" value="QJC53770.1"/>
    <property type="molecule type" value="Genomic_DNA"/>
</dbReference>
<evidence type="ECO:0000256" key="6">
    <source>
        <dbReference type="ARBA" id="ARBA00093785"/>
    </source>
</evidence>
<dbReference type="AlphaFoldDB" id="A0A6H2H268"/>
<proteinExistence type="inferred from homology"/>
<protein>
    <recommendedName>
        <fullName evidence="7">Flagellar protein FliT</fullName>
    </recommendedName>
</protein>
<organism evidence="8 9">
    <name type="scientific">Paenibacillus albicereus</name>
    <dbReference type="NCBI Taxonomy" id="2726185"/>
    <lineage>
        <taxon>Bacteria</taxon>
        <taxon>Bacillati</taxon>
        <taxon>Bacillota</taxon>
        <taxon>Bacilli</taxon>
        <taxon>Bacillales</taxon>
        <taxon>Paenibacillaceae</taxon>
        <taxon>Paenibacillus</taxon>
    </lineage>
</organism>